<evidence type="ECO:0000256" key="5">
    <source>
        <dbReference type="ARBA" id="ARBA00022679"/>
    </source>
</evidence>
<feature type="binding site" evidence="7">
    <location>
        <begin position="62"/>
        <end position="64"/>
    </location>
    <ligand>
        <name>5-amino-6-(D-ribitylamino)uracil</name>
        <dbReference type="ChEBI" id="CHEBI:15934"/>
    </ligand>
</feature>
<evidence type="ECO:0000256" key="4">
    <source>
        <dbReference type="ARBA" id="ARBA00022619"/>
    </source>
</evidence>
<comment type="catalytic activity">
    <reaction evidence="6 7">
        <text>(2S)-2-hydroxy-3-oxobutyl phosphate + 5-amino-6-(D-ribitylamino)uracil = 6,7-dimethyl-8-(1-D-ribityl)lumazine + phosphate + 2 H2O + H(+)</text>
        <dbReference type="Rhea" id="RHEA:26152"/>
        <dbReference type="ChEBI" id="CHEBI:15377"/>
        <dbReference type="ChEBI" id="CHEBI:15378"/>
        <dbReference type="ChEBI" id="CHEBI:15934"/>
        <dbReference type="ChEBI" id="CHEBI:43474"/>
        <dbReference type="ChEBI" id="CHEBI:58201"/>
        <dbReference type="ChEBI" id="CHEBI:58830"/>
        <dbReference type="EC" id="2.5.1.78"/>
    </reaction>
</comment>
<dbReference type="PANTHER" id="PTHR21058">
    <property type="entry name" value="6,7-DIMETHYL-8-RIBITYLLUMAZINE SYNTHASE DMRL SYNTHASE LUMAZINE SYNTHASE"/>
    <property type="match status" value="1"/>
</dbReference>
<dbReference type="PANTHER" id="PTHR21058:SF0">
    <property type="entry name" value="6,7-DIMETHYL-8-RIBITYLLUMAZINE SYNTHASE"/>
    <property type="match status" value="1"/>
</dbReference>
<comment type="caution">
    <text evidence="8">The sequence shown here is derived from an EMBL/GenBank/DDBJ whole genome shotgun (WGS) entry which is preliminary data.</text>
</comment>
<dbReference type="EC" id="2.5.1.78" evidence="3 7"/>
<feature type="binding site" evidence="7">
    <location>
        <begin position="86"/>
        <end position="88"/>
    </location>
    <ligand>
        <name>5-amino-6-(D-ribitylamino)uracil</name>
        <dbReference type="ChEBI" id="CHEBI:15934"/>
    </ligand>
</feature>
<dbReference type="SUPFAM" id="SSF52121">
    <property type="entry name" value="Lumazine synthase"/>
    <property type="match status" value="1"/>
</dbReference>
<dbReference type="GO" id="GO:0000906">
    <property type="term" value="F:6,7-dimethyl-8-ribityllumazine synthase activity"/>
    <property type="evidence" value="ECO:0007669"/>
    <property type="project" value="UniProtKB-EC"/>
</dbReference>
<organism evidence="8 9">
    <name type="scientific">Leeia speluncae</name>
    <dbReference type="NCBI Taxonomy" id="2884804"/>
    <lineage>
        <taxon>Bacteria</taxon>
        <taxon>Pseudomonadati</taxon>
        <taxon>Pseudomonadota</taxon>
        <taxon>Betaproteobacteria</taxon>
        <taxon>Neisseriales</taxon>
        <taxon>Leeiaceae</taxon>
        <taxon>Leeia</taxon>
    </lineage>
</organism>
<keyword evidence="5 7" id="KW-0808">Transferase</keyword>
<comment type="pathway">
    <text evidence="1 7">Cofactor biosynthesis; riboflavin biosynthesis; riboflavin from 2-hydroxy-3-oxobutyl phosphate and 5-amino-6-(D-ribitylamino)uracil: step 1/2.</text>
</comment>
<evidence type="ECO:0000313" key="8">
    <source>
        <dbReference type="EMBL" id="MCB6182469.1"/>
    </source>
</evidence>
<keyword evidence="4 7" id="KW-0686">Riboflavin biosynthesis</keyword>
<feature type="binding site" evidence="7">
    <location>
        <begin position="91"/>
        <end position="92"/>
    </location>
    <ligand>
        <name>(2S)-2-hydroxy-3-oxobutyl phosphate</name>
        <dbReference type="ChEBI" id="CHEBI:58830"/>
    </ligand>
</feature>
<dbReference type="RefSeq" id="WP_227178213.1">
    <property type="nucleotide sequence ID" value="NZ_JAJBZT010000001.1"/>
</dbReference>
<dbReference type="HAMAP" id="MF_00178">
    <property type="entry name" value="Lumazine_synth"/>
    <property type="match status" value="1"/>
</dbReference>
<dbReference type="EMBL" id="JAJBZT010000001">
    <property type="protein sequence ID" value="MCB6182469.1"/>
    <property type="molecule type" value="Genomic_DNA"/>
</dbReference>
<protein>
    <recommendedName>
        <fullName evidence="3 7">6,7-dimethyl-8-ribityllumazine synthase</fullName>
        <shortName evidence="7">DMRL synthase</shortName>
        <shortName evidence="7">LS</shortName>
        <shortName evidence="7">Lumazine synthase</shortName>
        <ecNumber evidence="3 7">2.5.1.78</ecNumber>
    </recommendedName>
</protein>
<feature type="binding site" evidence="7">
    <location>
        <position position="119"/>
    </location>
    <ligand>
        <name>5-amino-6-(D-ribitylamino)uracil</name>
        <dbReference type="ChEBI" id="CHEBI:15934"/>
    </ligand>
</feature>
<evidence type="ECO:0000256" key="1">
    <source>
        <dbReference type="ARBA" id="ARBA00004917"/>
    </source>
</evidence>
<proteinExistence type="inferred from homology"/>
<gene>
    <name evidence="7 8" type="primary">ribH</name>
    <name evidence="8" type="ORF">LIN78_02760</name>
</gene>
<name>A0ABS8D2Q5_9NEIS</name>
<evidence type="ECO:0000256" key="2">
    <source>
        <dbReference type="ARBA" id="ARBA00007424"/>
    </source>
</evidence>
<keyword evidence="9" id="KW-1185">Reference proteome</keyword>
<feature type="binding site" evidence="7">
    <location>
        <position position="28"/>
    </location>
    <ligand>
        <name>5-amino-6-(D-ribitylamino)uracil</name>
        <dbReference type="ChEBI" id="CHEBI:15934"/>
    </ligand>
</feature>
<dbReference type="CDD" id="cd09209">
    <property type="entry name" value="Lumazine_synthase-I"/>
    <property type="match status" value="1"/>
</dbReference>
<dbReference type="NCBIfam" id="TIGR00114">
    <property type="entry name" value="lumazine-synth"/>
    <property type="match status" value="1"/>
</dbReference>
<sequence>MSRFNGVVEIPSEFNGAGLKIGVVMSRFNTPVCEGLLSACLKELKNLGVNEADVTLATVAGALEIPLVLQKMAATKKFDALVALGAVIRGETYHFELVSNESGSAITRVGLDAGIPIANAVLTTENDEQAEVRMHEKGSDAAKVAVEMACLLKRIS</sequence>
<dbReference type="Proteomes" id="UP001165395">
    <property type="component" value="Unassembled WGS sequence"/>
</dbReference>
<comment type="function">
    <text evidence="7">Catalyzes the formation of 6,7-dimethyl-8-ribityllumazine by condensation of 5-amino-6-(D-ribitylamino)uracil with 3,4-dihydroxy-2-butanone 4-phosphate. This is the penultimate step in the biosynthesis of riboflavin.</text>
</comment>
<dbReference type="InterPro" id="IPR036467">
    <property type="entry name" value="LS/RS_sf"/>
</dbReference>
<reference evidence="8" key="1">
    <citation type="submission" date="2021-10" db="EMBL/GenBank/DDBJ databases">
        <title>The complete genome sequence of Leeia sp. TBRC 13508.</title>
        <authorList>
            <person name="Charoenyingcharoen P."/>
            <person name="Yukphan P."/>
        </authorList>
    </citation>
    <scope>NUCLEOTIDE SEQUENCE</scope>
    <source>
        <strain evidence="8">TBRC 13508</strain>
    </source>
</reference>
<feature type="binding site" evidence="7">
    <location>
        <position position="133"/>
    </location>
    <ligand>
        <name>(2S)-2-hydroxy-3-oxobutyl phosphate</name>
        <dbReference type="ChEBI" id="CHEBI:58830"/>
    </ligand>
</feature>
<comment type="similarity">
    <text evidence="2 7">Belongs to the DMRL synthase family.</text>
</comment>
<feature type="active site" description="Proton donor" evidence="7">
    <location>
        <position position="94"/>
    </location>
</feature>
<dbReference type="Gene3D" id="3.40.50.960">
    <property type="entry name" value="Lumazine/riboflavin synthase"/>
    <property type="match status" value="1"/>
</dbReference>
<dbReference type="InterPro" id="IPR002180">
    <property type="entry name" value="LS/RS"/>
</dbReference>
<evidence type="ECO:0000256" key="7">
    <source>
        <dbReference type="HAMAP-Rule" id="MF_00178"/>
    </source>
</evidence>
<evidence type="ECO:0000256" key="3">
    <source>
        <dbReference type="ARBA" id="ARBA00012664"/>
    </source>
</evidence>
<dbReference type="Pfam" id="PF00885">
    <property type="entry name" value="DMRL_synthase"/>
    <property type="match status" value="1"/>
</dbReference>
<accession>A0ABS8D2Q5</accession>
<dbReference type="InterPro" id="IPR034964">
    <property type="entry name" value="LS"/>
</dbReference>
<evidence type="ECO:0000256" key="6">
    <source>
        <dbReference type="ARBA" id="ARBA00048785"/>
    </source>
</evidence>
<evidence type="ECO:0000313" key="9">
    <source>
        <dbReference type="Proteomes" id="UP001165395"/>
    </source>
</evidence>